<organism evidence="2 3">
    <name type="scientific">Dichomitus squalens</name>
    <dbReference type="NCBI Taxonomy" id="114155"/>
    <lineage>
        <taxon>Eukaryota</taxon>
        <taxon>Fungi</taxon>
        <taxon>Dikarya</taxon>
        <taxon>Basidiomycota</taxon>
        <taxon>Agaricomycotina</taxon>
        <taxon>Agaricomycetes</taxon>
        <taxon>Polyporales</taxon>
        <taxon>Polyporaceae</taxon>
        <taxon>Dichomitus</taxon>
    </lineage>
</organism>
<evidence type="ECO:0000313" key="2">
    <source>
        <dbReference type="EMBL" id="TBU51035.1"/>
    </source>
</evidence>
<name>A0A4Q9PAP5_9APHY</name>
<evidence type="ECO:0000313" key="3">
    <source>
        <dbReference type="Proteomes" id="UP000292082"/>
    </source>
</evidence>
<feature type="compositionally biased region" description="Polar residues" evidence="1">
    <location>
        <begin position="1"/>
        <end position="12"/>
    </location>
</feature>
<reference evidence="2 3" key="1">
    <citation type="submission" date="2019-01" db="EMBL/GenBank/DDBJ databases">
        <title>Draft genome sequences of three monokaryotic isolates of the white-rot basidiomycete fungus Dichomitus squalens.</title>
        <authorList>
            <consortium name="DOE Joint Genome Institute"/>
            <person name="Lopez S.C."/>
            <person name="Andreopoulos B."/>
            <person name="Pangilinan J."/>
            <person name="Lipzen A."/>
            <person name="Riley R."/>
            <person name="Ahrendt S."/>
            <person name="Ng V."/>
            <person name="Barry K."/>
            <person name="Daum C."/>
            <person name="Grigoriev I.V."/>
            <person name="Hilden K.S."/>
            <person name="Makela M.R."/>
            <person name="de Vries R.P."/>
        </authorList>
    </citation>
    <scope>NUCLEOTIDE SEQUENCE [LARGE SCALE GENOMIC DNA]</scope>
    <source>
        <strain evidence="2 3">CBS 464.89</strain>
    </source>
</reference>
<proteinExistence type="predicted"/>
<sequence length="264" mass="29668">MSSTNDLTNSPRLSQSQPSTAQSPALPWEVIERVIELCSSDKATLCAFALTCSQLHPRSLYVLFTNVEIQSAKQLKTFYDTVQAQPRLQPLVRSLSFPCEDFSPFPLLSILPGLRHLTFDRISSAIGDTIQHSQSTLLGRQSVTSLRSLTIRCARFQTQATLLRFLSAFPNVEILTCEELSIDPHAPLSEGDVLLRYPARRVLLAVSGGTILNARKTISWSDEFSKCFRPLGEKWALADDVRYCECRSWFTNHDHGFDIDLSSW</sequence>
<keyword evidence="3" id="KW-1185">Reference proteome</keyword>
<evidence type="ECO:0008006" key="4">
    <source>
        <dbReference type="Google" id="ProtNLM"/>
    </source>
</evidence>
<protein>
    <recommendedName>
        <fullName evidence="4">F-box domain-containing protein</fullName>
    </recommendedName>
</protein>
<evidence type="ECO:0000256" key="1">
    <source>
        <dbReference type="SAM" id="MobiDB-lite"/>
    </source>
</evidence>
<feature type="region of interest" description="Disordered" evidence="1">
    <location>
        <begin position="1"/>
        <end position="21"/>
    </location>
</feature>
<dbReference type="AlphaFoldDB" id="A0A4Q9PAP5"/>
<dbReference type="EMBL" id="ML145432">
    <property type="protein sequence ID" value="TBU51035.1"/>
    <property type="molecule type" value="Genomic_DNA"/>
</dbReference>
<accession>A0A4Q9PAP5</accession>
<gene>
    <name evidence="2" type="ORF">BD310DRAFT_835533</name>
</gene>
<dbReference type="Proteomes" id="UP000292082">
    <property type="component" value="Unassembled WGS sequence"/>
</dbReference>